<sequence>MLKLRKPVKVGHALYTSIIPVPSQKYLEKEGSPTLRNRPSNSRKKKEK</sequence>
<name>A0A3P6F8G9_BRAOL</name>
<organism evidence="2">
    <name type="scientific">Brassica oleracea</name>
    <name type="common">Wild cabbage</name>
    <dbReference type="NCBI Taxonomy" id="3712"/>
    <lineage>
        <taxon>Eukaryota</taxon>
        <taxon>Viridiplantae</taxon>
        <taxon>Streptophyta</taxon>
        <taxon>Embryophyta</taxon>
        <taxon>Tracheophyta</taxon>
        <taxon>Spermatophyta</taxon>
        <taxon>Magnoliopsida</taxon>
        <taxon>eudicotyledons</taxon>
        <taxon>Gunneridae</taxon>
        <taxon>Pentapetalae</taxon>
        <taxon>rosids</taxon>
        <taxon>malvids</taxon>
        <taxon>Brassicales</taxon>
        <taxon>Brassicaceae</taxon>
        <taxon>Brassiceae</taxon>
        <taxon>Brassica</taxon>
    </lineage>
</organism>
<evidence type="ECO:0000313" key="2">
    <source>
        <dbReference type="EMBL" id="VDD43724.1"/>
    </source>
</evidence>
<dbReference type="EMBL" id="LR031877">
    <property type="protein sequence ID" value="VDD43724.1"/>
    <property type="molecule type" value="Genomic_DNA"/>
</dbReference>
<dbReference type="AlphaFoldDB" id="A0A3P6F8G9"/>
<evidence type="ECO:0000256" key="1">
    <source>
        <dbReference type="SAM" id="MobiDB-lite"/>
    </source>
</evidence>
<accession>A0A3P6F8G9</accession>
<reference evidence="2" key="1">
    <citation type="submission" date="2018-11" db="EMBL/GenBank/DDBJ databases">
        <authorList>
            <consortium name="Genoscope - CEA"/>
            <person name="William W."/>
        </authorList>
    </citation>
    <scope>NUCLEOTIDE SEQUENCE</scope>
</reference>
<gene>
    <name evidence="2" type="ORF">BOLC5T31271H</name>
</gene>
<protein>
    <submittedName>
        <fullName evidence="2">Uncharacterized protein</fullName>
    </submittedName>
</protein>
<proteinExistence type="predicted"/>
<feature type="region of interest" description="Disordered" evidence="1">
    <location>
        <begin position="25"/>
        <end position="48"/>
    </location>
</feature>